<name>A0A1W4XGD8_AGRPL</name>
<evidence type="ECO:0000313" key="16">
    <source>
        <dbReference type="Proteomes" id="UP000192223"/>
    </source>
</evidence>
<feature type="transmembrane region" description="Helical" evidence="13">
    <location>
        <begin position="608"/>
        <end position="631"/>
    </location>
</feature>
<evidence type="ECO:0000256" key="10">
    <source>
        <dbReference type="ARBA" id="ARBA00023170"/>
    </source>
</evidence>
<dbReference type="PROSITE" id="PS50259">
    <property type="entry name" value="G_PROTEIN_RECEP_F3_4"/>
    <property type="match status" value="1"/>
</dbReference>
<feature type="transmembrane region" description="Helical" evidence="13">
    <location>
        <begin position="713"/>
        <end position="741"/>
    </location>
</feature>
<dbReference type="InParanoid" id="A0A1W4XGD8"/>
<dbReference type="InterPro" id="IPR000337">
    <property type="entry name" value="GPCR_3"/>
</dbReference>
<keyword evidence="9" id="KW-1015">Disulfide bond</keyword>
<comment type="similarity">
    <text evidence="2">Belongs to the G-protein coupled receptor 3 family.</text>
</comment>
<dbReference type="PANTHER" id="PTHR24060">
    <property type="entry name" value="METABOTROPIC GLUTAMATE RECEPTOR"/>
    <property type="match status" value="1"/>
</dbReference>
<evidence type="ECO:0000256" key="3">
    <source>
        <dbReference type="ARBA" id="ARBA00022475"/>
    </source>
</evidence>
<evidence type="ECO:0000256" key="1">
    <source>
        <dbReference type="ARBA" id="ARBA00004651"/>
    </source>
</evidence>
<feature type="transmembrane region" description="Helical" evidence="13">
    <location>
        <begin position="797"/>
        <end position="819"/>
    </location>
</feature>
<feature type="transmembrane region" description="Helical" evidence="13">
    <location>
        <begin position="761"/>
        <end position="785"/>
    </location>
</feature>
<feature type="transmembrane region" description="Helical" evidence="13">
    <location>
        <begin position="643"/>
        <end position="663"/>
    </location>
</feature>
<keyword evidence="12" id="KW-0807">Transducer</keyword>
<organism evidence="16 17">
    <name type="scientific">Agrilus planipennis</name>
    <name type="common">Emerald ash borer</name>
    <name type="synonym">Agrilus marcopoli</name>
    <dbReference type="NCBI Taxonomy" id="224129"/>
    <lineage>
        <taxon>Eukaryota</taxon>
        <taxon>Metazoa</taxon>
        <taxon>Ecdysozoa</taxon>
        <taxon>Arthropoda</taxon>
        <taxon>Hexapoda</taxon>
        <taxon>Insecta</taxon>
        <taxon>Pterygota</taxon>
        <taxon>Neoptera</taxon>
        <taxon>Endopterygota</taxon>
        <taxon>Coleoptera</taxon>
        <taxon>Polyphaga</taxon>
        <taxon>Elateriformia</taxon>
        <taxon>Buprestoidea</taxon>
        <taxon>Buprestidae</taxon>
        <taxon>Agrilinae</taxon>
        <taxon>Agrilus</taxon>
    </lineage>
</organism>
<dbReference type="Proteomes" id="UP000192223">
    <property type="component" value="Unplaced"/>
</dbReference>
<dbReference type="AlphaFoldDB" id="A0A1W4XGD8"/>
<dbReference type="Gene3D" id="2.10.50.30">
    <property type="entry name" value="GPCR, family 3, nine cysteines domain"/>
    <property type="match status" value="1"/>
</dbReference>
<proteinExistence type="inferred from homology"/>
<dbReference type="GO" id="GO:0004930">
    <property type="term" value="F:G protein-coupled receptor activity"/>
    <property type="evidence" value="ECO:0007669"/>
    <property type="project" value="UniProtKB-KW"/>
</dbReference>
<evidence type="ECO:0000256" key="14">
    <source>
        <dbReference type="SAM" id="SignalP"/>
    </source>
</evidence>
<feature type="chain" id="PRO_5010731914" evidence="14">
    <location>
        <begin position="23"/>
        <end position="972"/>
    </location>
</feature>
<dbReference type="GO" id="GO:0005886">
    <property type="term" value="C:plasma membrane"/>
    <property type="evidence" value="ECO:0007669"/>
    <property type="project" value="UniProtKB-SubCell"/>
</dbReference>
<keyword evidence="4 13" id="KW-0812">Transmembrane</keyword>
<evidence type="ECO:0000256" key="2">
    <source>
        <dbReference type="ARBA" id="ARBA00007242"/>
    </source>
</evidence>
<dbReference type="InterPro" id="IPR017978">
    <property type="entry name" value="GPCR_3_C"/>
</dbReference>
<keyword evidence="6 13" id="KW-1133">Transmembrane helix</keyword>
<dbReference type="OrthoDB" id="425344at2759"/>
<evidence type="ECO:0000256" key="13">
    <source>
        <dbReference type="SAM" id="Phobius"/>
    </source>
</evidence>
<keyword evidence="8 13" id="KW-0472">Membrane</keyword>
<dbReference type="Pfam" id="PF01094">
    <property type="entry name" value="ANF_receptor"/>
    <property type="match status" value="1"/>
</dbReference>
<dbReference type="PRINTS" id="PR00593">
    <property type="entry name" value="MTABOTROPICR"/>
</dbReference>
<dbReference type="CDD" id="cd15285">
    <property type="entry name" value="7tmC_mGluR_group1"/>
    <property type="match status" value="1"/>
</dbReference>
<evidence type="ECO:0000256" key="8">
    <source>
        <dbReference type="ARBA" id="ARBA00023136"/>
    </source>
</evidence>
<dbReference type="InterPro" id="IPR050726">
    <property type="entry name" value="mGluR"/>
</dbReference>
<sequence length="972" mass="109489">MTIALITLVGLSWATCIQVCDSLLHTNSSDHRTAAFINGDFIVGALFPIHHQPPSEMKRLTSSIRCGTVREQYGIQRVEATFHTIDEINKNSILLPNMTLGVEIRDECWYAPVALQESIELIKDALNPSVYNLVSCGSKTESAVSSERRGTLIGVIGPGASSVTLQVQNLLQLFQIPQVGYSSTSSDLSDKSRFSFFMRVVPSDYHQAQLMLDIVKYYNWSYVSIVNTNENYGQSGIQAFREVAELADVCIAQENSILSGATHDAFDKVILNLKRDDKARVVVCFCEGLTIRGLLMATRRLNLTNHFLFIGSDGWADRNDVTEGYEAEAWGSISIRIYSPYVKEFDDYYLSLRPNTNTRNPWFKELWETHFGCRVDDDAEPNKRLAHYKSSITDPNNKINKTLPRCTGNETLEKEYRQDPKLSFVIKAIYTFANALHNMYMNVCGPSPTLECGKSLTINGSEFKNYLTNVSFTYKDTHVEFDENGDPPAKYDILNFQKTKDGKYDYVPVGEWYNGTLTWIGEFQFGPYNQTVKSVCSDPCPLGHAKRAQQSGKDKKCCWVCQECSPNEIVTEKETCELCPQGSKADPLQKRCIELLETFVTWYDMEGIVSLFMASWGLILTTATLSIFIKYRDTPVVKSSTKELSYIILVGMIISYLAILPILAKPSQVTCSLGIFVPGVSFGMIYSALLTKTNRISRILAGSKKKIPTRKPLFMSATAQVIITVILIMIEAMVCGAILLYESPTTTYRYKPDQKILECSAGRLGVLGPLIFDFFLIFMCTCYAVKTRNVPENFNEAKFIGFAMYTTCVIWLSFIALYFGSQAKVITHCLSIVLSSIVAWTFLFAPKLYIIIFRPEKNNRAFFTTSKNIRCHIGCRVSSAISEKSSLKSWRESCFSCKEARNVPEKRTLSCQTGSELLEILLNPLFLEERNSLIVNSTGPRITERDCCDCEHDGCQIKKITIKLPNNSEYKM</sequence>
<dbReference type="InterPro" id="IPR038550">
    <property type="entry name" value="GPCR_3_9-Cys_sf"/>
</dbReference>
<accession>A0A1W4XGD8</accession>
<dbReference type="RefSeq" id="XP_018331410.1">
    <property type="nucleotide sequence ID" value="XM_018475908.1"/>
</dbReference>
<dbReference type="GeneID" id="108741204"/>
<dbReference type="Pfam" id="PF07562">
    <property type="entry name" value="NCD3G"/>
    <property type="match status" value="1"/>
</dbReference>
<dbReference type="Gene3D" id="3.40.50.2300">
    <property type="match status" value="2"/>
</dbReference>
<evidence type="ECO:0000313" key="17">
    <source>
        <dbReference type="RefSeq" id="XP_018331410.1"/>
    </source>
</evidence>
<dbReference type="FunFam" id="3.40.50.2300:FF:000219">
    <property type="entry name" value="Glutamate metabotropic receptor 5"/>
    <property type="match status" value="1"/>
</dbReference>
<keyword evidence="7" id="KW-0297">G-protein coupled receptor</keyword>
<evidence type="ECO:0000256" key="12">
    <source>
        <dbReference type="ARBA" id="ARBA00023224"/>
    </source>
</evidence>
<evidence type="ECO:0000256" key="9">
    <source>
        <dbReference type="ARBA" id="ARBA00023157"/>
    </source>
</evidence>
<keyword evidence="10" id="KW-0675">Receptor</keyword>
<feature type="transmembrane region" description="Helical" evidence="13">
    <location>
        <begin position="675"/>
        <end position="692"/>
    </location>
</feature>
<keyword evidence="3" id="KW-1003">Cell membrane</keyword>
<feature type="domain" description="G-protein coupled receptors family 3 profile" evidence="15">
    <location>
        <begin position="606"/>
        <end position="867"/>
    </location>
</feature>
<evidence type="ECO:0000256" key="11">
    <source>
        <dbReference type="ARBA" id="ARBA00023180"/>
    </source>
</evidence>
<evidence type="ECO:0000256" key="4">
    <source>
        <dbReference type="ARBA" id="ARBA00022692"/>
    </source>
</evidence>
<dbReference type="Pfam" id="PF00003">
    <property type="entry name" value="7tm_3"/>
    <property type="match status" value="1"/>
</dbReference>
<evidence type="ECO:0000256" key="5">
    <source>
        <dbReference type="ARBA" id="ARBA00022729"/>
    </source>
</evidence>
<gene>
    <name evidence="17" type="primary">LOC108741204</name>
</gene>
<evidence type="ECO:0000256" key="7">
    <source>
        <dbReference type="ARBA" id="ARBA00023040"/>
    </source>
</evidence>
<feature type="signal peptide" evidence="14">
    <location>
        <begin position="1"/>
        <end position="22"/>
    </location>
</feature>
<feature type="transmembrane region" description="Helical" evidence="13">
    <location>
        <begin position="825"/>
        <end position="845"/>
    </location>
</feature>
<evidence type="ECO:0000256" key="6">
    <source>
        <dbReference type="ARBA" id="ARBA00022989"/>
    </source>
</evidence>
<keyword evidence="5 14" id="KW-0732">Signal</keyword>
<evidence type="ECO:0000259" key="15">
    <source>
        <dbReference type="PROSITE" id="PS50259"/>
    </source>
</evidence>
<dbReference type="KEGG" id="apln:108741204"/>
<dbReference type="GO" id="GO:0007216">
    <property type="term" value="P:G protein-coupled glutamate receptor signaling pathway"/>
    <property type="evidence" value="ECO:0007669"/>
    <property type="project" value="UniProtKB-ARBA"/>
</dbReference>
<protein>
    <submittedName>
        <fullName evidence="17">Metabotropic glutamate receptor 5-like</fullName>
    </submittedName>
</protein>
<reference evidence="17" key="1">
    <citation type="submission" date="2025-08" db="UniProtKB">
        <authorList>
            <consortium name="RefSeq"/>
        </authorList>
    </citation>
    <scope>IDENTIFICATION</scope>
    <source>
        <tissue evidence="17">Entire body</tissue>
    </source>
</reference>
<keyword evidence="16" id="KW-1185">Reference proteome</keyword>
<keyword evidence="11" id="KW-0325">Glycoprotein</keyword>
<dbReference type="SUPFAM" id="SSF53822">
    <property type="entry name" value="Periplasmic binding protein-like I"/>
    <property type="match status" value="1"/>
</dbReference>
<dbReference type="InterPro" id="IPR011500">
    <property type="entry name" value="GPCR_3_9-Cys_dom"/>
</dbReference>
<dbReference type="InterPro" id="IPR000162">
    <property type="entry name" value="GPCR_3_mtglu_rcpt"/>
</dbReference>
<dbReference type="InterPro" id="IPR001828">
    <property type="entry name" value="ANF_lig-bd_rcpt"/>
</dbReference>
<dbReference type="PRINTS" id="PR00248">
    <property type="entry name" value="GPCRMGR"/>
</dbReference>
<dbReference type="STRING" id="224129.A0A1W4XGD8"/>
<comment type="subcellular location">
    <subcellularLocation>
        <location evidence="1">Cell membrane</location>
        <topology evidence="1">Multi-pass membrane protein</topology>
    </subcellularLocation>
</comment>
<dbReference type="InterPro" id="IPR028082">
    <property type="entry name" value="Peripla_BP_I"/>
</dbReference>